<organism evidence="1 2">
    <name type="scientific">Trichogramma kaykai</name>
    <dbReference type="NCBI Taxonomy" id="54128"/>
    <lineage>
        <taxon>Eukaryota</taxon>
        <taxon>Metazoa</taxon>
        <taxon>Ecdysozoa</taxon>
        <taxon>Arthropoda</taxon>
        <taxon>Hexapoda</taxon>
        <taxon>Insecta</taxon>
        <taxon>Pterygota</taxon>
        <taxon>Neoptera</taxon>
        <taxon>Endopterygota</taxon>
        <taxon>Hymenoptera</taxon>
        <taxon>Apocrita</taxon>
        <taxon>Proctotrupomorpha</taxon>
        <taxon>Chalcidoidea</taxon>
        <taxon>Trichogrammatidae</taxon>
        <taxon>Trichogramma</taxon>
    </lineage>
</organism>
<protein>
    <submittedName>
        <fullName evidence="1">Uncharacterized protein</fullName>
    </submittedName>
</protein>
<sequence length="115" mass="13310">MAENSTRIKFCLNKDKQETFVERLEFQFLARDTTIDAKKAAILLTSIDTDAYELIKNLCALQKLSEKKYEELTKLMSNHFEPKPSELMERNNFDKASQEQGESIADFTARLKKLA</sequence>
<gene>
    <name evidence="1" type="ORF">TKK_000262</name>
</gene>
<comment type="caution">
    <text evidence="1">The sequence shown here is derived from an EMBL/GenBank/DDBJ whole genome shotgun (WGS) entry which is preliminary data.</text>
</comment>
<name>A0ABD2XRA9_9HYME</name>
<proteinExistence type="predicted"/>
<accession>A0ABD2XRA9</accession>
<dbReference type="AlphaFoldDB" id="A0ABD2XRA9"/>
<keyword evidence="2" id="KW-1185">Reference proteome</keyword>
<dbReference type="Proteomes" id="UP001627154">
    <property type="component" value="Unassembled WGS sequence"/>
</dbReference>
<evidence type="ECO:0000313" key="1">
    <source>
        <dbReference type="EMBL" id="KAL3407583.1"/>
    </source>
</evidence>
<evidence type="ECO:0000313" key="2">
    <source>
        <dbReference type="Proteomes" id="UP001627154"/>
    </source>
</evidence>
<reference evidence="1 2" key="1">
    <citation type="journal article" date="2024" name="bioRxiv">
        <title>A reference genome for Trichogramma kaykai: A tiny desert-dwelling parasitoid wasp with competing sex-ratio distorters.</title>
        <authorList>
            <person name="Culotta J."/>
            <person name="Lindsey A.R."/>
        </authorList>
    </citation>
    <scope>NUCLEOTIDE SEQUENCE [LARGE SCALE GENOMIC DNA]</scope>
    <source>
        <strain evidence="1 2">KSX58</strain>
    </source>
</reference>
<dbReference type="EMBL" id="JBJJXI010000003">
    <property type="protein sequence ID" value="KAL3407583.1"/>
    <property type="molecule type" value="Genomic_DNA"/>
</dbReference>